<feature type="region of interest" description="Disordered" evidence="1">
    <location>
        <begin position="65"/>
        <end position="146"/>
    </location>
</feature>
<evidence type="ECO:0000313" key="3">
    <source>
        <dbReference type="EMBL" id="RGA06806.1"/>
    </source>
</evidence>
<name>A0ABX9LS06_9ACTN</name>
<evidence type="ECO:0000256" key="1">
    <source>
        <dbReference type="SAM" id="MobiDB-lite"/>
    </source>
</evidence>
<comment type="caution">
    <text evidence="3">The sequence shown here is derived from an EMBL/GenBank/DDBJ whole genome shotgun (WGS) entry which is preliminary data.</text>
</comment>
<keyword evidence="4" id="KW-1185">Reference proteome</keyword>
<protein>
    <recommendedName>
        <fullName evidence="5">Secreted protein</fullName>
    </recommendedName>
</protein>
<keyword evidence="2" id="KW-0472">Membrane</keyword>
<gene>
    <name evidence="3" type="ORF">DI270_001240</name>
</gene>
<keyword evidence="2" id="KW-1133">Transmembrane helix</keyword>
<dbReference type="EMBL" id="QFZU02000005">
    <property type="protein sequence ID" value="RGA06806.1"/>
    <property type="molecule type" value="Genomic_DNA"/>
</dbReference>
<dbReference type="RefSeq" id="WP_111697406.1">
    <property type="nucleotide sequence ID" value="NZ_QFZU02000005.1"/>
</dbReference>
<evidence type="ECO:0000313" key="4">
    <source>
        <dbReference type="Proteomes" id="UP000262538"/>
    </source>
</evidence>
<evidence type="ECO:0008006" key="5">
    <source>
        <dbReference type="Google" id="ProtNLM"/>
    </source>
</evidence>
<reference evidence="3 4" key="1">
    <citation type="submission" date="2018-08" db="EMBL/GenBank/DDBJ databases">
        <title>Microbispora. triticiradicis sp. nov., a novel actinomycete isolated from the root of wheat (Triticum aestivum L.)).</title>
        <authorList>
            <person name="Han C."/>
        </authorList>
    </citation>
    <scope>NUCLEOTIDE SEQUENCE [LARGE SCALE GENOMIC DNA]</scope>
    <source>
        <strain evidence="3 4">NEAU-HRDPA2-9</strain>
    </source>
</reference>
<proteinExistence type="predicted"/>
<evidence type="ECO:0000256" key="2">
    <source>
        <dbReference type="SAM" id="Phobius"/>
    </source>
</evidence>
<organism evidence="3 4">
    <name type="scientific">Microbispora triticiradicis</name>
    <dbReference type="NCBI Taxonomy" id="2200763"/>
    <lineage>
        <taxon>Bacteria</taxon>
        <taxon>Bacillati</taxon>
        <taxon>Actinomycetota</taxon>
        <taxon>Actinomycetes</taxon>
        <taxon>Streptosporangiales</taxon>
        <taxon>Streptosporangiaceae</taxon>
        <taxon>Microbispora</taxon>
    </lineage>
</organism>
<accession>A0ABX9LS06</accession>
<keyword evidence="2" id="KW-0812">Transmembrane</keyword>
<feature type="compositionally biased region" description="Low complexity" evidence="1">
    <location>
        <begin position="74"/>
        <end position="89"/>
    </location>
</feature>
<feature type="transmembrane region" description="Helical" evidence="2">
    <location>
        <begin position="38"/>
        <end position="58"/>
    </location>
</feature>
<dbReference type="Proteomes" id="UP000262538">
    <property type="component" value="Unassembled WGS sequence"/>
</dbReference>
<sequence>MRGRVLTWAGGIAALGAGTALAVYLSSVGLDNADKLASVLGLFVGLVSLAVGVWGLLLTRREHARTPASGTGAPGNDAANRAAAATGTRTGTGTGTGTETGTVSSGVHNEISGGTFHGPVVQGHTVTGPAASGPGPAAPRERERKD</sequence>